<evidence type="ECO:0000313" key="10">
    <source>
        <dbReference type="EMBL" id="KAK7035277.1"/>
    </source>
</evidence>
<comment type="subcellular location">
    <subcellularLocation>
        <location evidence="1">Cytoplasm</location>
    </subcellularLocation>
</comment>
<name>A0AAW0C8Y3_9AGAR</name>
<dbReference type="InterPro" id="IPR003604">
    <property type="entry name" value="Matrin/U1-like-C_Znf_C2H2"/>
</dbReference>
<dbReference type="Pfam" id="PF12756">
    <property type="entry name" value="zf-C2H2_2"/>
    <property type="match status" value="1"/>
</dbReference>
<keyword evidence="3" id="KW-0690">Ribosome biogenesis</keyword>
<evidence type="ECO:0000259" key="9">
    <source>
        <dbReference type="PROSITE" id="PS00028"/>
    </source>
</evidence>
<accession>A0AAW0C8Y3</accession>
<dbReference type="PANTHER" id="PTHR13182">
    <property type="entry name" value="ZINC FINGER PROTEIN 622"/>
    <property type="match status" value="1"/>
</dbReference>
<evidence type="ECO:0000256" key="7">
    <source>
        <dbReference type="ARBA" id="ARBA00034126"/>
    </source>
</evidence>
<keyword evidence="11" id="KW-1185">Reference proteome</keyword>
<feature type="region of interest" description="Disordered" evidence="8">
    <location>
        <begin position="287"/>
        <end position="313"/>
    </location>
</feature>
<comment type="caution">
    <text evidence="10">The sequence shown here is derived from an EMBL/GenBank/DDBJ whole genome shotgun (WGS) entry which is preliminary data.</text>
</comment>
<keyword evidence="2" id="KW-0963">Cytoplasm</keyword>
<dbReference type="SMART" id="SM00451">
    <property type="entry name" value="ZnF_U1"/>
    <property type="match status" value="2"/>
</dbReference>
<comment type="similarity">
    <text evidence="7">Belongs to the REI1 family.</text>
</comment>
<dbReference type="Proteomes" id="UP001383192">
    <property type="component" value="Unassembled WGS sequence"/>
</dbReference>
<protein>
    <submittedName>
        <fullName evidence="10">Pre-60S factor rei1</fullName>
    </submittedName>
</protein>
<dbReference type="GO" id="GO:0042273">
    <property type="term" value="P:ribosomal large subunit biogenesis"/>
    <property type="evidence" value="ECO:0007669"/>
    <property type="project" value="UniProtKB-ARBA"/>
</dbReference>
<dbReference type="Gene3D" id="3.30.160.60">
    <property type="entry name" value="Classic Zinc Finger"/>
    <property type="match status" value="1"/>
</dbReference>
<dbReference type="GO" id="GO:0030687">
    <property type="term" value="C:preribosome, large subunit precursor"/>
    <property type="evidence" value="ECO:0007669"/>
    <property type="project" value="TreeGrafter"/>
</dbReference>
<evidence type="ECO:0000256" key="1">
    <source>
        <dbReference type="ARBA" id="ARBA00004496"/>
    </source>
</evidence>
<dbReference type="AlphaFoldDB" id="A0AAW0C8Y3"/>
<dbReference type="InterPro" id="IPR040025">
    <property type="entry name" value="Znf622/Rei1/Reh1"/>
</dbReference>
<feature type="compositionally biased region" description="Acidic residues" evidence="8">
    <location>
        <begin position="296"/>
        <end position="313"/>
    </location>
</feature>
<feature type="domain" description="C2H2-type" evidence="9">
    <location>
        <begin position="75"/>
        <end position="97"/>
    </location>
</feature>
<evidence type="ECO:0000256" key="5">
    <source>
        <dbReference type="ARBA" id="ARBA00022737"/>
    </source>
</evidence>
<dbReference type="InterPro" id="IPR041661">
    <property type="entry name" value="ZN622/Rei1/Reh1_Znf-C2H2"/>
</dbReference>
<reference evidence="10 11" key="1">
    <citation type="submission" date="2024-01" db="EMBL/GenBank/DDBJ databases">
        <title>A draft genome for a cacao thread blight-causing isolate of Paramarasmius palmivorus.</title>
        <authorList>
            <person name="Baruah I.K."/>
            <person name="Bukari Y."/>
            <person name="Amoako-Attah I."/>
            <person name="Meinhardt L.W."/>
            <person name="Bailey B.A."/>
            <person name="Cohen S.P."/>
        </authorList>
    </citation>
    <scope>NUCLEOTIDE SEQUENCE [LARGE SCALE GENOMIC DNA]</scope>
    <source>
        <strain evidence="10 11">GH-12</strain>
    </source>
</reference>
<sequence>MENQPQQHLFTCISCSIAFFSAEEQRAHYRSDHHRYNMKRRVAGLPPVSAATFNEKVLERRTETAVMSSLKGSTCEVCNKTYSSENAYRSHIVSKKHKENEVKAARKPQVVEAAQEEAEAHTKAPLQTEEISQPPAPLEEEEKPDAVSLTVEDGDSEEDINQTIDQKIAAARSRLTPSHCLFCPLQSSSLEDNLSHMSSSHSFFIPDTDYLIDLPGLITYLGEKIAVGNVCIYCNGKGREFRTLDAVRKHMIDKSHCKVAYETENERLEISDYYDFTSSYPDAKPKRAKKVKATEGDEEWEDVSGEEDDGDVDEVVDEEYDSDDSDDSLTENQITYGDTHLELVLPSGARIGHRSMRRYYAQSFPGGGKAQDPNSGAAIVRRLLADKNSQLVPLKGGFGAFGSGTQVVKARNKGEAKEAGRHVREFRDQARREHFKTKVAFKHNNQKHFRDPLLQ</sequence>
<evidence type="ECO:0000313" key="11">
    <source>
        <dbReference type="Proteomes" id="UP001383192"/>
    </source>
</evidence>
<dbReference type="SMART" id="SM00355">
    <property type="entry name" value="ZnF_C2H2"/>
    <property type="match status" value="4"/>
</dbReference>
<dbReference type="PANTHER" id="PTHR13182:SF8">
    <property type="entry name" value="CYTOPLASMIC 60S SUBUNIT BIOGENESIS FACTOR ZNF622"/>
    <property type="match status" value="1"/>
</dbReference>
<gene>
    <name evidence="10" type="primary">REI1</name>
    <name evidence="10" type="ORF">VNI00_012044</name>
</gene>
<dbReference type="EMBL" id="JAYKXP010000054">
    <property type="protein sequence ID" value="KAK7035277.1"/>
    <property type="molecule type" value="Genomic_DNA"/>
</dbReference>
<keyword evidence="5" id="KW-0677">Repeat</keyword>
<organism evidence="10 11">
    <name type="scientific">Paramarasmius palmivorus</name>
    <dbReference type="NCBI Taxonomy" id="297713"/>
    <lineage>
        <taxon>Eukaryota</taxon>
        <taxon>Fungi</taxon>
        <taxon>Dikarya</taxon>
        <taxon>Basidiomycota</taxon>
        <taxon>Agaricomycotina</taxon>
        <taxon>Agaricomycetes</taxon>
        <taxon>Agaricomycetidae</taxon>
        <taxon>Agaricales</taxon>
        <taxon>Marasmiineae</taxon>
        <taxon>Marasmiaceae</taxon>
        <taxon>Paramarasmius</taxon>
    </lineage>
</organism>
<dbReference type="InterPro" id="IPR013087">
    <property type="entry name" value="Znf_C2H2_type"/>
</dbReference>
<proteinExistence type="inferred from homology"/>
<dbReference type="PROSITE" id="PS00028">
    <property type="entry name" value="ZINC_FINGER_C2H2_1"/>
    <property type="match status" value="1"/>
</dbReference>
<evidence type="ECO:0000256" key="2">
    <source>
        <dbReference type="ARBA" id="ARBA00022490"/>
    </source>
</evidence>
<dbReference type="GO" id="GO:0008270">
    <property type="term" value="F:zinc ion binding"/>
    <property type="evidence" value="ECO:0007669"/>
    <property type="project" value="InterPro"/>
</dbReference>
<keyword evidence="4" id="KW-0479">Metal-binding</keyword>
<evidence type="ECO:0000256" key="3">
    <source>
        <dbReference type="ARBA" id="ARBA00022517"/>
    </source>
</evidence>
<feature type="region of interest" description="Disordered" evidence="8">
    <location>
        <begin position="96"/>
        <end position="159"/>
    </location>
</feature>
<dbReference type="Pfam" id="PF12874">
    <property type="entry name" value="zf-met"/>
    <property type="match status" value="1"/>
</dbReference>
<evidence type="ECO:0000256" key="4">
    <source>
        <dbReference type="ARBA" id="ARBA00022723"/>
    </source>
</evidence>
<dbReference type="InterPro" id="IPR036236">
    <property type="entry name" value="Znf_C2H2_sf"/>
</dbReference>
<evidence type="ECO:0000256" key="8">
    <source>
        <dbReference type="SAM" id="MobiDB-lite"/>
    </source>
</evidence>
<keyword evidence="6" id="KW-0862">Zinc</keyword>
<evidence type="ECO:0000256" key="6">
    <source>
        <dbReference type="ARBA" id="ARBA00022833"/>
    </source>
</evidence>
<dbReference type="GO" id="GO:0005737">
    <property type="term" value="C:cytoplasm"/>
    <property type="evidence" value="ECO:0007669"/>
    <property type="project" value="UniProtKB-SubCell"/>
</dbReference>
<dbReference type="SUPFAM" id="SSF57667">
    <property type="entry name" value="beta-beta-alpha zinc fingers"/>
    <property type="match status" value="3"/>
</dbReference>
<dbReference type="GO" id="GO:0003676">
    <property type="term" value="F:nucleic acid binding"/>
    <property type="evidence" value="ECO:0007669"/>
    <property type="project" value="InterPro"/>
</dbReference>